<gene>
    <name evidence="9" type="ORF">HNP25_000527</name>
</gene>
<feature type="transmembrane region" description="Helical" evidence="8">
    <location>
        <begin position="357"/>
        <end position="379"/>
    </location>
</feature>
<sequence>MTFSVFKDKTKLFPFLWFFTPALAGFLKWRLGEVNNYNIFMGVYHHLVEGLNLYSQYPDEYFDSNHYGPLFSLIIMPFTYIPNGIGIPLWNSLQAFALYKALTLLPVKPAYQWILLAICLVDLNTSSHSVQVNPTVVAFIIFSWYFVKKDQVIWATLFIMLGAFVKLYGIVGLAFWVFSESKIKYIAYCFLWAIVLFVLPMAISSPSFIVQSYLDWYNSLVHKNLQNQEVVNGMGASMQDVSLMGLVRRVGGFPQLSNLFFIIPGFILQVMPLLRFKQYSNILFQLRYLASLSIFVVIFSSSSESPTFIIAVAGVAIWFITQDFPIQKWVWVLLINVTVVTSLTATDVFPDWLRMKIILYSIKAFPCCLVWFACIYQLLFNETSEIKTSWINQD</sequence>
<feature type="transmembrane region" description="Helical" evidence="8">
    <location>
        <begin position="288"/>
        <end position="320"/>
    </location>
</feature>
<feature type="transmembrane region" description="Helical" evidence="8">
    <location>
        <begin position="326"/>
        <end position="345"/>
    </location>
</feature>
<evidence type="ECO:0000313" key="9">
    <source>
        <dbReference type="EMBL" id="MBB6001887.1"/>
    </source>
</evidence>
<proteinExistence type="inferred from homology"/>
<feature type="transmembrane region" description="Helical" evidence="8">
    <location>
        <begin position="12"/>
        <end position="31"/>
    </location>
</feature>
<dbReference type="Proteomes" id="UP000524404">
    <property type="component" value="Unassembled WGS sequence"/>
</dbReference>
<reference evidence="9 10" key="1">
    <citation type="submission" date="2020-08" db="EMBL/GenBank/DDBJ databases">
        <title>Functional genomics of gut bacteria from endangered species of beetles.</title>
        <authorList>
            <person name="Carlos-Shanley C."/>
        </authorList>
    </citation>
    <scope>NUCLEOTIDE SEQUENCE [LARGE SCALE GENOMIC DNA]</scope>
    <source>
        <strain evidence="9 10">S00070</strain>
    </source>
</reference>
<feature type="transmembrane region" description="Helical" evidence="8">
    <location>
        <begin position="185"/>
        <end position="209"/>
    </location>
</feature>
<evidence type="ECO:0000256" key="4">
    <source>
        <dbReference type="ARBA" id="ARBA00022692"/>
    </source>
</evidence>
<dbReference type="RefSeq" id="WP_184129786.1">
    <property type="nucleotide sequence ID" value="NZ_JACHKT010000002.1"/>
</dbReference>
<name>A0A841ECN7_9BACT</name>
<evidence type="ECO:0000256" key="3">
    <source>
        <dbReference type="ARBA" id="ARBA00022679"/>
    </source>
</evidence>
<protein>
    <recommendedName>
        <fullName evidence="11">DUF2029 domain-containing protein</fullName>
    </recommendedName>
</protein>
<dbReference type="InterPro" id="IPR018584">
    <property type="entry name" value="GT87"/>
</dbReference>
<keyword evidence="4 8" id="KW-0812">Transmembrane</keyword>
<feature type="transmembrane region" description="Helical" evidence="8">
    <location>
        <begin position="153"/>
        <end position="178"/>
    </location>
</feature>
<dbReference type="Pfam" id="PF09594">
    <property type="entry name" value="GT87"/>
    <property type="match status" value="1"/>
</dbReference>
<keyword evidence="2" id="KW-1003">Cell membrane</keyword>
<evidence type="ECO:0000256" key="7">
    <source>
        <dbReference type="ARBA" id="ARBA00024033"/>
    </source>
</evidence>
<feature type="transmembrane region" description="Helical" evidence="8">
    <location>
        <begin position="67"/>
        <end position="90"/>
    </location>
</feature>
<evidence type="ECO:0000256" key="6">
    <source>
        <dbReference type="ARBA" id="ARBA00023136"/>
    </source>
</evidence>
<comment type="similarity">
    <text evidence="7">Belongs to the glycosyltransferase 87 family.</text>
</comment>
<keyword evidence="3" id="KW-0808">Transferase</keyword>
<evidence type="ECO:0000256" key="5">
    <source>
        <dbReference type="ARBA" id="ARBA00022989"/>
    </source>
</evidence>
<evidence type="ECO:0000256" key="2">
    <source>
        <dbReference type="ARBA" id="ARBA00022475"/>
    </source>
</evidence>
<keyword evidence="5 8" id="KW-1133">Transmembrane helix</keyword>
<evidence type="ECO:0008006" key="11">
    <source>
        <dbReference type="Google" id="ProtNLM"/>
    </source>
</evidence>
<feature type="transmembrane region" description="Helical" evidence="8">
    <location>
        <begin position="256"/>
        <end position="276"/>
    </location>
</feature>
<keyword evidence="10" id="KW-1185">Reference proteome</keyword>
<accession>A0A841ECN7</accession>
<dbReference type="AlphaFoldDB" id="A0A841ECN7"/>
<keyword evidence="6 8" id="KW-0472">Membrane</keyword>
<evidence type="ECO:0000313" key="10">
    <source>
        <dbReference type="Proteomes" id="UP000524404"/>
    </source>
</evidence>
<comment type="caution">
    <text evidence="9">The sequence shown here is derived from an EMBL/GenBank/DDBJ whole genome shotgun (WGS) entry which is preliminary data.</text>
</comment>
<comment type="subcellular location">
    <subcellularLocation>
        <location evidence="1">Cell membrane</location>
        <topology evidence="1">Multi-pass membrane protein</topology>
    </subcellularLocation>
</comment>
<dbReference type="GO" id="GO:0016758">
    <property type="term" value="F:hexosyltransferase activity"/>
    <property type="evidence" value="ECO:0007669"/>
    <property type="project" value="InterPro"/>
</dbReference>
<organism evidence="9 10">
    <name type="scientific">Arcicella rosea</name>
    <dbReference type="NCBI Taxonomy" id="502909"/>
    <lineage>
        <taxon>Bacteria</taxon>
        <taxon>Pseudomonadati</taxon>
        <taxon>Bacteroidota</taxon>
        <taxon>Cytophagia</taxon>
        <taxon>Cytophagales</taxon>
        <taxon>Flectobacillaceae</taxon>
        <taxon>Arcicella</taxon>
    </lineage>
</organism>
<dbReference type="GO" id="GO:0005886">
    <property type="term" value="C:plasma membrane"/>
    <property type="evidence" value="ECO:0007669"/>
    <property type="project" value="UniProtKB-SubCell"/>
</dbReference>
<evidence type="ECO:0000256" key="8">
    <source>
        <dbReference type="SAM" id="Phobius"/>
    </source>
</evidence>
<evidence type="ECO:0000256" key="1">
    <source>
        <dbReference type="ARBA" id="ARBA00004651"/>
    </source>
</evidence>
<dbReference type="EMBL" id="JACHKT010000002">
    <property type="protein sequence ID" value="MBB6001887.1"/>
    <property type="molecule type" value="Genomic_DNA"/>
</dbReference>
<feature type="transmembrane region" description="Helical" evidence="8">
    <location>
        <begin position="130"/>
        <end position="147"/>
    </location>
</feature>